<dbReference type="PANTHER" id="PTHR31284">
    <property type="entry name" value="ACID PHOSPHATASE-LIKE PROTEIN"/>
    <property type="match status" value="1"/>
</dbReference>
<accession>Q60DS4</accession>
<reference evidence="4" key="1">
    <citation type="journal article" date="2005" name="Nature">
        <title>The map-based sequence of the rice genome.</title>
        <authorList>
            <consortium name="International rice genome sequencing project (IRGSP)"/>
            <person name="Matsumoto T."/>
            <person name="Wu J."/>
            <person name="Kanamori H."/>
            <person name="Katayose Y."/>
            <person name="Fujisawa M."/>
            <person name="Namiki N."/>
            <person name="Mizuno H."/>
            <person name="Yamamoto K."/>
            <person name="Antonio B.A."/>
            <person name="Baba T."/>
            <person name="Sakata K."/>
            <person name="Nagamura Y."/>
            <person name="Aoki H."/>
            <person name="Arikawa K."/>
            <person name="Arita K."/>
            <person name="Bito T."/>
            <person name="Chiden Y."/>
            <person name="Fujitsuka N."/>
            <person name="Fukunaka R."/>
            <person name="Hamada M."/>
            <person name="Harada C."/>
            <person name="Hayashi A."/>
            <person name="Hijishita S."/>
            <person name="Honda M."/>
            <person name="Hosokawa S."/>
            <person name="Ichikawa Y."/>
            <person name="Idonuma A."/>
            <person name="Iijima M."/>
            <person name="Ikeda M."/>
            <person name="Ikeno M."/>
            <person name="Ito K."/>
            <person name="Ito S."/>
            <person name="Ito T."/>
            <person name="Ito Y."/>
            <person name="Ito Y."/>
            <person name="Iwabuchi A."/>
            <person name="Kamiya K."/>
            <person name="Karasawa W."/>
            <person name="Kurita K."/>
            <person name="Katagiri S."/>
            <person name="Kikuta A."/>
            <person name="Kobayashi H."/>
            <person name="Kobayashi N."/>
            <person name="Machita K."/>
            <person name="Maehara T."/>
            <person name="Masukawa M."/>
            <person name="Mizubayashi T."/>
            <person name="Mukai Y."/>
            <person name="Nagasaki H."/>
            <person name="Nagata Y."/>
            <person name="Naito S."/>
            <person name="Nakashima M."/>
            <person name="Nakama Y."/>
            <person name="Nakamichi Y."/>
            <person name="Nakamura M."/>
            <person name="Meguro A."/>
            <person name="Negishi M."/>
            <person name="Ohta I."/>
            <person name="Ohta T."/>
            <person name="Okamoto M."/>
            <person name="Ono N."/>
            <person name="Saji S."/>
            <person name="Sakaguchi M."/>
            <person name="Sakai K."/>
            <person name="Shibata M."/>
            <person name="Shimokawa T."/>
            <person name="Song J."/>
            <person name="Takazaki Y."/>
            <person name="Terasawa K."/>
            <person name="Tsugane M."/>
            <person name="Tsuji K."/>
            <person name="Ueda S."/>
            <person name="Waki K."/>
            <person name="Yamagata H."/>
            <person name="Yamamoto M."/>
            <person name="Yamamoto S."/>
            <person name="Yamane H."/>
            <person name="Yoshiki S."/>
            <person name="Yoshihara R."/>
            <person name="Yukawa K."/>
            <person name="Zhong H."/>
            <person name="Yano M."/>
            <person name="Yuan Q."/>
            <person name="Ouyang S."/>
            <person name="Liu J."/>
            <person name="Jones K.M."/>
            <person name="Gansberger K."/>
            <person name="Moffat K."/>
            <person name="Hill J."/>
            <person name="Bera J."/>
            <person name="Fadrosh D."/>
            <person name="Jin S."/>
            <person name="Johri S."/>
            <person name="Kim M."/>
            <person name="Overton L."/>
            <person name="Reardon M."/>
            <person name="Tsitrin T."/>
            <person name="Vuong H."/>
            <person name="Weaver B."/>
            <person name="Ciecko A."/>
            <person name="Tallon L."/>
            <person name="Jackson J."/>
            <person name="Pai G."/>
            <person name="Aken S.V."/>
            <person name="Utterback T."/>
            <person name="Reidmuller S."/>
            <person name="Feldblyum T."/>
            <person name="Hsiao J."/>
            <person name="Zismann V."/>
            <person name="Iobst S."/>
            <person name="de Vazeille A.R."/>
            <person name="Buell C.R."/>
            <person name="Ying K."/>
            <person name="Li Y."/>
            <person name="Lu T."/>
            <person name="Huang Y."/>
            <person name="Zhao Q."/>
            <person name="Feng Q."/>
            <person name="Zhang L."/>
            <person name="Zhu J."/>
            <person name="Weng Q."/>
            <person name="Mu J."/>
            <person name="Lu Y."/>
            <person name="Fan D."/>
            <person name="Liu Y."/>
            <person name="Guan J."/>
            <person name="Zhang Y."/>
            <person name="Yu S."/>
            <person name="Liu X."/>
            <person name="Zhang Y."/>
            <person name="Hong G."/>
            <person name="Han B."/>
            <person name="Choisne N."/>
            <person name="Demange N."/>
            <person name="Orjeda G."/>
            <person name="Samain S."/>
            <person name="Cattolico L."/>
            <person name="Pelletier E."/>
            <person name="Couloux A."/>
            <person name="Segurens B."/>
            <person name="Wincker P."/>
            <person name="D'Hont A."/>
            <person name="Scarpelli C."/>
            <person name="Weissenbach J."/>
            <person name="Salanoubat M."/>
            <person name="Quetier F."/>
            <person name="Yu Y."/>
            <person name="Kim H.R."/>
            <person name="Rambo T."/>
            <person name="Currie J."/>
            <person name="Collura K."/>
            <person name="Luo M."/>
            <person name="Yang T."/>
            <person name="Ammiraju J.S.S."/>
            <person name="Engler F."/>
            <person name="Soderlund C."/>
            <person name="Wing R.A."/>
            <person name="Palmer L.E."/>
            <person name="de la Bastide M."/>
            <person name="Spiegel L."/>
            <person name="Nascimento L."/>
            <person name="Zutavern T."/>
            <person name="O'Shaughnessy A."/>
            <person name="Dike S."/>
            <person name="Dedhia N."/>
            <person name="Preston R."/>
            <person name="Balija V."/>
            <person name="McCombie W.R."/>
            <person name="Chow T."/>
            <person name="Chen H."/>
            <person name="Chung M."/>
            <person name="Chen C."/>
            <person name="Shaw J."/>
            <person name="Wu H."/>
            <person name="Hsiao K."/>
            <person name="Chao Y."/>
            <person name="Chu M."/>
            <person name="Cheng C."/>
            <person name="Hour A."/>
            <person name="Lee P."/>
            <person name="Lin S."/>
            <person name="Lin Y."/>
            <person name="Liou J."/>
            <person name="Liu S."/>
            <person name="Hsing Y."/>
            <person name="Raghuvanshi S."/>
            <person name="Mohanty A."/>
            <person name="Bharti A.K."/>
            <person name="Gaur A."/>
            <person name="Gupta V."/>
            <person name="Kumar D."/>
            <person name="Ravi V."/>
            <person name="Vij S."/>
            <person name="Kapur A."/>
            <person name="Khurana P."/>
            <person name="Khurana P."/>
            <person name="Khurana J.P."/>
            <person name="Tyagi A.K."/>
            <person name="Gaikwad K."/>
            <person name="Singh A."/>
            <person name="Dalal V."/>
            <person name="Srivastava S."/>
            <person name="Dixit A."/>
            <person name="Pal A.K."/>
            <person name="Ghazi I.A."/>
            <person name="Yadav M."/>
            <person name="Pandit A."/>
            <person name="Bhargava A."/>
            <person name="Sureshbabu K."/>
            <person name="Batra K."/>
            <person name="Sharma T.R."/>
            <person name="Mohapatra T."/>
            <person name="Singh N.K."/>
            <person name="Messing J."/>
            <person name="Nelson A.B."/>
            <person name="Fuks G."/>
            <person name="Kavchok S."/>
            <person name="Keizer G."/>
            <person name="Linton E."/>
            <person name="Llaca V."/>
            <person name="Song R."/>
            <person name="Tanyolac B."/>
            <person name="Young S."/>
            <person name="Ho-Il K."/>
            <person name="Hahn J.H."/>
            <person name="Sangsakoo G."/>
            <person name="Vanavichit A."/>
            <person name="de Mattos Luiz.A.T."/>
            <person name="Zimmer P.D."/>
            <person name="Malone G."/>
            <person name="Dellagostin O."/>
            <person name="de Oliveira A.C."/>
            <person name="Bevan M."/>
            <person name="Bancroft I."/>
            <person name="Minx P."/>
            <person name="Cordum H."/>
            <person name="Wilson R."/>
            <person name="Cheng Z."/>
            <person name="Jin W."/>
            <person name="Jiang J."/>
            <person name="Leong S.A."/>
            <person name="Iwama H."/>
            <person name="Gojobori T."/>
            <person name="Itoh T."/>
            <person name="Niimura Y."/>
            <person name="Fujii Y."/>
            <person name="Habara T."/>
            <person name="Sakai H."/>
            <person name="Sato Y."/>
            <person name="Wilson G."/>
            <person name="Kumar K."/>
            <person name="McCouch S."/>
            <person name="Juretic N."/>
            <person name="Hoen D."/>
            <person name="Wright S."/>
            <person name="Bruskiewich R."/>
            <person name="Bureau T."/>
            <person name="Miyao A."/>
            <person name="Hirochika H."/>
            <person name="Nishikawa T."/>
            <person name="Kadowaki K."/>
            <person name="Sugiura M."/>
            <person name="Burr B."/>
            <person name="Sasaki T."/>
        </authorList>
    </citation>
    <scope>NUCLEOTIDE SEQUENCE [LARGE SCALE GENOMIC DNA]</scope>
    <source>
        <strain evidence="4">cv. Nipponbare</strain>
    </source>
</reference>
<dbReference type="AlphaFoldDB" id="Q60DS4"/>
<evidence type="ECO:0000256" key="1">
    <source>
        <dbReference type="ARBA" id="ARBA00022729"/>
    </source>
</evidence>
<organism evidence="3 4">
    <name type="scientific">Oryza sativa subsp. japonica</name>
    <name type="common">Rice</name>
    <dbReference type="NCBI Taxonomy" id="39947"/>
    <lineage>
        <taxon>Eukaryota</taxon>
        <taxon>Viridiplantae</taxon>
        <taxon>Streptophyta</taxon>
        <taxon>Embryophyta</taxon>
        <taxon>Tracheophyta</taxon>
        <taxon>Spermatophyta</taxon>
        <taxon>Magnoliopsida</taxon>
        <taxon>Liliopsida</taxon>
        <taxon>Poales</taxon>
        <taxon>Poaceae</taxon>
        <taxon>BOP clade</taxon>
        <taxon>Oryzoideae</taxon>
        <taxon>Oryzeae</taxon>
        <taxon>Oryzinae</taxon>
        <taxon>Oryza</taxon>
        <taxon>Oryza sativa</taxon>
    </lineage>
</organism>
<feature type="chain" id="PRO_5004266563" evidence="2">
    <location>
        <begin position="20"/>
        <end position="332"/>
    </location>
</feature>
<dbReference type="Proteomes" id="UP000000763">
    <property type="component" value="Chromosome 5"/>
</dbReference>
<dbReference type="EMBL" id="AC145271">
    <property type="protein sequence ID" value="AAU90134.1"/>
    <property type="molecule type" value="Genomic_DNA"/>
</dbReference>
<dbReference type="Gene3D" id="3.40.50.1000">
    <property type="entry name" value="HAD superfamily/HAD-like"/>
    <property type="match status" value="2"/>
</dbReference>
<name>Q60DS4_ORYSJ</name>
<dbReference type="Pfam" id="PF03767">
    <property type="entry name" value="Acid_phosphat_B"/>
    <property type="match status" value="2"/>
</dbReference>
<dbReference type="InterPro" id="IPR005519">
    <property type="entry name" value="Acid_phosphat_B-like"/>
</dbReference>
<reference evidence="4" key="2">
    <citation type="journal article" date="2008" name="Nucleic Acids Res.">
        <title>The rice annotation project database (RAP-DB): 2008 update.</title>
        <authorList>
            <consortium name="The rice annotation project (RAP)"/>
        </authorList>
    </citation>
    <scope>GENOME REANNOTATION</scope>
    <source>
        <strain evidence="4">cv. Nipponbare</strain>
    </source>
</reference>
<keyword evidence="1 2" id="KW-0732">Signal</keyword>
<gene>
    <name evidence="3" type="ORF">B1140B01.13</name>
</gene>
<evidence type="ECO:0000313" key="4">
    <source>
        <dbReference type="Proteomes" id="UP000000763"/>
    </source>
</evidence>
<dbReference type="InterPro" id="IPR036412">
    <property type="entry name" value="HAD-like_sf"/>
</dbReference>
<evidence type="ECO:0000313" key="3">
    <source>
        <dbReference type="EMBL" id="AAU90134.1"/>
    </source>
</evidence>
<dbReference type="PANTHER" id="PTHR31284:SF19">
    <property type="entry name" value="VEGETATIVE STORAGE PROTEIN 1-RELATED"/>
    <property type="match status" value="1"/>
</dbReference>
<sequence length="332" mass="36644">MATAARLLLLLFLTAAASAWEMNIRLPMERLAYGGGEAVVAPLIHALRPLLGSGGQLAARAGVACDSWRLAVEAHNVIRWKTLRGLRRPLHARRPLPPRLTVVVDEAIAYVDSLKLAGNGKEIWVFDIDETSLSNLPYFAKHGFGTTLYDDTCFREYVVEGSGLALPETRRLYRRLLQLGVKPVFLTSRTEDERNITVTNLRRQGYSGWMKLLLKPAVHTAGELLGSVVAFKSGERQKLEDAGFTIVGNIGDQWSDILVYDSPIYIRRFKPAVHTAGELLGSVVAFKSGERQKLEDAGFTIVGNIGDQWSDILGAPEGARTFKLPDPLYYIG</sequence>
<proteinExistence type="predicted"/>
<dbReference type="InterPro" id="IPR023214">
    <property type="entry name" value="HAD_sf"/>
</dbReference>
<evidence type="ECO:0000256" key="2">
    <source>
        <dbReference type="SAM" id="SignalP"/>
    </source>
</evidence>
<dbReference type="SUPFAM" id="SSF56784">
    <property type="entry name" value="HAD-like"/>
    <property type="match status" value="1"/>
</dbReference>
<feature type="signal peptide" evidence="2">
    <location>
        <begin position="1"/>
        <end position="19"/>
    </location>
</feature>
<protein>
    <submittedName>
        <fullName evidence="3">Uncharacterized protein</fullName>
    </submittedName>
</protein>